<gene>
    <name evidence="2" type="ordered locus">Oweho_2120</name>
</gene>
<dbReference type="SUPFAM" id="SSF51905">
    <property type="entry name" value="FAD/NAD(P)-binding domain"/>
    <property type="match status" value="1"/>
</dbReference>
<reference evidence="2 3" key="1">
    <citation type="journal article" date="2012" name="Stand. Genomic Sci.">
        <title>Genome sequence of the orange-pigmented seawater bacterium Owenweeksia hongkongensis type strain (UST20020801(T)).</title>
        <authorList>
            <person name="Riedel T."/>
            <person name="Held B."/>
            <person name="Nolan M."/>
            <person name="Lucas S."/>
            <person name="Lapidus A."/>
            <person name="Tice H."/>
            <person name="Del Rio T.G."/>
            <person name="Cheng J.F."/>
            <person name="Han C."/>
            <person name="Tapia R."/>
            <person name="Goodwin L.A."/>
            <person name="Pitluck S."/>
            <person name="Liolios K."/>
            <person name="Mavromatis K."/>
            <person name="Pagani I."/>
            <person name="Ivanova N."/>
            <person name="Mikhailova N."/>
            <person name="Pati A."/>
            <person name="Chen A."/>
            <person name="Palaniappan K."/>
            <person name="Rohde M."/>
            <person name="Tindall B.J."/>
            <person name="Detter J.C."/>
            <person name="Goker M."/>
            <person name="Woyke T."/>
            <person name="Bristow J."/>
            <person name="Eisen J.A."/>
            <person name="Markowitz V."/>
            <person name="Hugenholtz P."/>
            <person name="Klenk H.P."/>
            <person name="Kyrpides N.C."/>
        </authorList>
    </citation>
    <scope>NUCLEOTIDE SEQUENCE</scope>
    <source>
        <strain evidence="3">DSM 17368 / JCM 12287 / NRRL B-23963</strain>
    </source>
</reference>
<sequence length="371" mass="41412">MDLVSDYSVVIIGAGPAGCSCAISILNAGVANVTLVDTSKTGKFHIGESIPPEMNPILRQLGISEAFLAQKHEPCFGSCSYWGNEKRGYNDSILSPFGHGWHLNRSQFNQFLVNEAVVRGAKVLSGHIYQSSTTTERGYQLNLKSKAGASSSIEADFVVDASGARSIFATDKGSKKQHETPLVCLALRFKNKGLREVSKLTHLESVENGWWYAARIPNEQLLVTLYTNAETVKKLRLNNLKNWIKLLQQSPNTHQWIAQMEPIDQKLLGFPAQSFCLDKVVGENWLAIGDAASAYDPITSQGIIKAITQGMRAAEIIGHCKIGAIEALPYFQKEVMLQYDQYKEARQHFYCLEQRWLQSQFWREMHGLSRT</sequence>
<dbReference type="Gene3D" id="3.50.50.60">
    <property type="entry name" value="FAD/NAD(P)-binding domain"/>
    <property type="match status" value="1"/>
</dbReference>
<dbReference type="InterPro" id="IPR002938">
    <property type="entry name" value="FAD-bd"/>
</dbReference>
<dbReference type="GO" id="GO:0071949">
    <property type="term" value="F:FAD binding"/>
    <property type="evidence" value="ECO:0007669"/>
    <property type="project" value="InterPro"/>
</dbReference>
<keyword evidence="3" id="KW-1185">Reference proteome</keyword>
<dbReference type="HOGENOM" id="CLU_024648_6_2_10"/>
<evidence type="ECO:0000313" key="3">
    <source>
        <dbReference type="Proteomes" id="UP000005631"/>
    </source>
</evidence>
<dbReference type="InterPro" id="IPR050816">
    <property type="entry name" value="Flavin-dep_Halogenase_NPB"/>
</dbReference>
<evidence type="ECO:0000313" key="2">
    <source>
        <dbReference type="EMBL" id="AEV33094.1"/>
    </source>
</evidence>
<dbReference type="Proteomes" id="UP000005631">
    <property type="component" value="Chromosome"/>
</dbReference>
<name>G8R427_OWEHD</name>
<dbReference type="STRING" id="926562.Oweho_2120"/>
<dbReference type="PRINTS" id="PR00420">
    <property type="entry name" value="RNGMNOXGNASE"/>
</dbReference>
<protein>
    <submittedName>
        <fullName evidence="2">Flavin-dependent dehydrogenase</fullName>
    </submittedName>
</protein>
<evidence type="ECO:0000259" key="1">
    <source>
        <dbReference type="Pfam" id="PF01494"/>
    </source>
</evidence>
<dbReference type="Pfam" id="PF01494">
    <property type="entry name" value="FAD_binding_3"/>
    <property type="match status" value="1"/>
</dbReference>
<dbReference type="eggNOG" id="COG0644">
    <property type="taxonomic scope" value="Bacteria"/>
</dbReference>
<proteinExistence type="predicted"/>
<organism evidence="2 3">
    <name type="scientific">Owenweeksia hongkongensis (strain DSM 17368 / CIP 108786 / JCM 12287 / NRRL B-23963 / UST20020801)</name>
    <dbReference type="NCBI Taxonomy" id="926562"/>
    <lineage>
        <taxon>Bacteria</taxon>
        <taxon>Pseudomonadati</taxon>
        <taxon>Bacteroidota</taxon>
        <taxon>Flavobacteriia</taxon>
        <taxon>Flavobacteriales</taxon>
        <taxon>Owenweeksiaceae</taxon>
        <taxon>Owenweeksia</taxon>
    </lineage>
</organism>
<dbReference type="KEGG" id="oho:Oweho_2120"/>
<feature type="domain" description="FAD-binding" evidence="1">
    <location>
        <begin position="7"/>
        <end position="314"/>
    </location>
</feature>
<dbReference type="PATRIC" id="fig|926562.3.peg.2135"/>
<dbReference type="EMBL" id="CP003156">
    <property type="protein sequence ID" value="AEV33094.1"/>
    <property type="molecule type" value="Genomic_DNA"/>
</dbReference>
<dbReference type="Gene3D" id="3.30.9.100">
    <property type="match status" value="1"/>
</dbReference>
<dbReference type="RefSeq" id="WP_014202443.1">
    <property type="nucleotide sequence ID" value="NC_016599.1"/>
</dbReference>
<dbReference type="PANTHER" id="PTHR43747:SF1">
    <property type="entry name" value="SLR1998 PROTEIN"/>
    <property type="match status" value="1"/>
</dbReference>
<accession>G8R427</accession>
<dbReference type="AlphaFoldDB" id="G8R427"/>
<dbReference type="PANTHER" id="PTHR43747">
    <property type="entry name" value="FAD-BINDING PROTEIN"/>
    <property type="match status" value="1"/>
</dbReference>
<dbReference type="InterPro" id="IPR036188">
    <property type="entry name" value="FAD/NAD-bd_sf"/>
</dbReference>